<comment type="catalytic activity">
    <reaction evidence="7">
        <text>[protein]-L-isoaspartate + S-adenosyl-L-methionine = [protein]-L-isoaspartate alpha-methyl ester + S-adenosyl-L-homocysteine</text>
        <dbReference type="Rhea" id="RHEA:12705"/>
        <dbReference type="Rhea" id="RHEA-COMP:12143"/>
        <dbReference type="Rhea" id="RHEA-COMP:12144"/>
        <dbReference type="ChEBI" id="CHEBI:57856"/>
        <dbReference type="ChEBI" id="CHEBI:59789"/>
        <dbReference type="ChEBI" id="CHEBI:90596"/>
        <dbReference type="ChEBI" id="CHEBI:90598"/>
        <dbReference type="EC" id="2.1.1.77"/>
    </reaction>
</comment>
<dbReference type="CDD" id="cd02440">
    <property type="entry name" value="AdoMet_MTases"/>
    <property type="match status" value="1"/>
</dbReference>
<evidence type="ECO:0000256" key="2">
    <source>
        <dbReference type="ARBA" id="ARBA00005369"/>
    </source>
</evidence>
<dbReference type="GO" id="GO:0005737">
    <property type="term" value="C:cytoplasm"/>
    <property type="evidence" value="ECO:0007669"/>
    <property type="project" value="UniProtKB-SubCell"/>
</dbReference>
<evidence type="ECO:0000256" key="3">
    <source>
        <dbReference type="ARBA" id="ARBA00022490"/>
    </source>
</evidence>
<dbReference type="Pfam" id="PF01135">
    <property type="entry name" value="PCMT"/>
    <property type="match status" value="1"/>
</dbReference>
<comment type="subcellular location">
    <subcellularLocation>
        <location evidence="1 7">Cytoplasm</location>
    </subcellularLocation>
</comment>
<evidence type="ECO:0000313" key="8">
    <source>
        <dbReference type="EMBL" id="QEG36713.1"/>
    </source>
</evidence>
<dbReference type="NCBIfam" id="NF001453">
    <property type="entry name" value="PRK00312.1"/>
    <property type="match status" value="1"/>
</dbReference>
<name>A0A5B9QRV4_9BACT</name>
<evidence type="ECO:0000313" key="9">
    <source>
        <dbReference type="Proteomes" id="UP000323917"/>
    </source>
</evidence>
<comment type="function">
    <text evidence="7">Catalyzes the methyl esterification of L-isoaspartyl residues in peptides and proteins that result from spontaneous decomposition of normal L-aspartyl and L-asparaginyl residues. It plays a role in the repair and/or degradation of damaged proteins.</text>
</comment>
<keyword evidence="9" id="KW-1185">Reference proteome</keyword>
<dbReference type="GO" id="GO:0030091">
    <property type="term" value="P:protein repair"/>
    <property type="evidence" value="ECO:0007669"/>
    <property type="project" value="UniProtKB-UniRule"/>
</dbReference>
<reference evidence="8 9" key="1">
    <citation type="submission" date="2019-08" db="EMBL/GenBank/DDBJ databases">
        <title>Deep-cultivation of Planctomycetes and their phenomic and genomic characterization uncovers novel biology.</title>
        <authorList>
            <person name="Wiegand S."/>
            <person name="Jogler M."/>
            <person name="Boedeker C."/>
            <person name="Pinto D."/>
            <person name="Vollmers J."/>
            <person name="Rivas-Marin E."/>
            <person name="Kohn T."/>
            <person name="Peeters S.H."/>
            <person name="Heuer A."/>
            <person name="Rast P."/>
            <person name="Oberbeckmann S."/>
            <person name="Bunk B."/>
            <person name="Jeske O."/>
            <person name="Meyerdierks A."/>
            <person name="Storesund J.E."/>
            <person name="Kallscheuer N."/>
            <person name="Luecker S."/>
            <person name="Lage O.M."/>
            <person name="Pohl T."/>
            <person name="Merkel B.J."/>
            <person name="Hornburger P."/>
            <person name="Mueller R.-W."/>
            <person name="Bruemmer F."/>
            <person name="Labrenz M."/>
            <person name="Spormann A.M."/>
            <person name="Op den Camp H."/>
            <person name="Overmann J."/>
            <person name="Amann R."/>
            <person name="Jetten M.S.M."/>
            <person name="Mascher T."/>
            <person name="Medema M.H."/>
            <person name="Devos D.P."/>
            <person name="Kaster A.-K."/>
            <person name="Ovreas L."/>
            <person name="Rohde M."/>
            <person name="Galperin M.Y."/>
            <person name="Jogler C."/>
        </authorList>
    </citation>
    <scope>NUCLEOTIDE SEQUENCE [LARGE SCALE GENOMIC DNA]</scope>
    <source>
        <strain evidence="8 9">Pr1d</strain>
    </source>
</reference>
<keyword evidence="4 7" id="KW-0489">Methyltransferase</keyword>
<evidence type="ECO:0000256" key="1">
    <source>
        <dbReference type="ARBA" id="ARBA00004496"/>
    </source>
</evidence>
<organism evidence="8 9">
    <name type="scientific">Bythopirellula goksoeyrii</name>
    <dbReference type="NCBI Taxonomy" id="1400387"/>
    <lineage>
        <taxon>Bacteria</taxon>
        <taxon>Pseudomonadati</taxon>
        <taxon>Planctomycetota</taxon>
        <taxon>Planctomycetia</taxon>
        <taxon>Pirellulales</taxon>
        <taxon>Lacipirellulaceae</taxon>
        <taxon>Bythopirellula</taxon>
    </lineage>
</organism>
<comment type="similarity">
    <text evidence="2 7">Belongs to the methyltransferase superfamily. L-isoaspartyl/D-aspartyl protein methyltransferase family.</text>
</comment>
<gene>
    <name evidence="7 8" type="primary">pcm</name>
    <name evidence="8" type="ORF">Pr1d_40490</name>
</gene>
<evidence type="ECO:0000256" key="4">
    <source>
        <dbReference type="ARBA" id="ARBA00022603"/>
    </source>
</evidence>
<protein>
    <recommendedName>
        <fullName evidence="7">Protein-L-isoaspartate O-methyltransferase</fullName>
        <ecNumber evidence="7">2.1.1.77</ecNumber>
    </recommendedName>
    <alternativeName>
        <fullName evidence="7">L-isoaspartyl protein carboxyl methyltransferase</fullName>
    </alternativeName>
    <alternativeName>
        <fullName evidence="7">Protein L-isoaspartyl methyltransferase</fullName>
    </alternativeName>
    <alternativeName>
        <fullName evidence="7">Protein-beta-aspartate methyltransferase</fullName>
        <shortName evidence="7">PIMT</shortName>
    </alternativeName>
</protein>
<dbReference type="HAMAP" id="MF_00090">
    <property type="entry name" value="PIMT"/>
    <property type="match status" value="1"/>
</dbReference>
<dbReference type="GO" id="GO:0004719">
    <property type="term" value="F:protein-L-isoaspartate (D-aspartate) O-methyltransferase activity"/>
    <property type="evidence" value="ECO:0007669"/>
    <property type="project" value="UniProtKB-UniRule"/>
</dbReference>
<keyword evidence="3 7" id="KW-0963">Cytoplasm</keyword>
<dbReference type="InterPro" id="IPR029063">
    <property type="entry name" value="SAM-dependent_MTases_sf"/>
</dbReference>
<dbReference type="PROSITE" id="PS01279">
    <property type="entry name" value="PCMT"/>
    <property type="match status" value="1"/>
</dbReference>
<dbReference type="Proteomes" id="UP000323917">
    <property type="component" value="Chromosome"/>
</dbReference>
<dbReference type="EC" id="2.1.1.77" evidence="7"/>
<feature type="active site" evidence="7">
    <location>
        <position position="85"/>
    </location>
</feature>
<dbReference type="Gene3D" id="2.60.120.260">
    <property type="entry name" value="Galactose-binding domain-like"/>
    <property type="match status" value="1"/>
</dbReference>
<evidence type="ECO:0000256" key="5">
    <source>
        <dbReference type="ARBA" id="ARBA00022679"/>
    </source>
</evidence>
<dbReference type="GO" id="GO:0032259">
    <property type="term" value="P:methylation"/>
    <property type="evidence" value="ECO:0007669"/>
    <property type="project" value="UniProtKB-KW"/>
</dbReference>
<dbReference type="OrthoDB" id="9772751at2"/>
<dbReference type="AlphaFoldDB" id="A0A5B9QRV4"/>
<dbReference type="InterPro" id="IPR000682">
    <property type="entry name" value="PCMT"/>
</dbReference>
<dbReference type="Gene3D" id="3.40.50.150">
    <property type="entry name" value="Vaccinia Virus protein VP39"/>
    <property type="match status" value="1"/>
</dbReference>
<sequence>MGSHLTATTLAVVMSGLIAPCIIAQDYAALREKMVAEEIEAAGVKNPAVLSAMRATPRHEFVLSKWLPQAYLDGALPIGDRQTISPPYVVAFMTAQLDPQPTDRVLEIGTGSGYQAAVLSPLVKEVYTIEIVSDLGRRAERTLRRLDYENVHVRIGDGYQGWPEAAPFDKIIVTCSPEAIPPPLIEQLAEGGRMIIPVGERYQQNLIRVTKQSGELTQEPLQATLFVPMTGTAESQREVLPDPAHPQIANGNFEKVIGQDRTPEGWHYLRGVKVSSVGDAPKSPKSPKGNYLSFENALPGEASRALQGFALDGREVRAVRISALVRGAELGPGPTPHQRPAIILTCYDRRRAVIENQVLGPWQGSFDWKAVQKEIRVPDVTREAILRLGLLGGTGKLDIDQVLLEVIED</sequence>
<dbReference type="EMBL" id="CP042913">
    <property type="protein sequence ID" value="QEG36713.1"/>
    <property type="molecule type" value="Genomic_DNA"/>
</dbReference>
<keyword evidence="5 7" id="KW-0808">Transferase</keyword>
<keyword evidence="6 7" id="KW-0949">S-adenosyl-L-methionine</keyword>
<proteinExistence type="inferred from homology"/>
<dbReference type="RefSeq" id="WP_148075031.1">
    <property type="nucleotide sequence ID" value="NZ_CP042913.1"/>
</dbReference>
<dbReference type="NCBIfam" id="TIGR00080">
    <property type="entry name" value="pimt"/>
    <property type="match status" value="1"/>
</dbReference>
<dbReference type="SUPFAM" id="SSF53335">
    <property type="entry name" value="S-adenosyl-L-methionine-dependent methyltransferases"/>
    <property type="match status" value="1"/>
</dbReference>
<evidence type="ECO:0000256" key="6">
    <source>
        <dbReference type="ARBA" id="ARBA00022691"/>
    </source>
</evidence>
<dbReference type="FunFam" id="3.40.50.150:FF:000010">
    <property type="entry name" value="Protein-L-isoaspartate O-methyltransferase"/>
    <property type="match status" value="1"/>
</dbReference>
<dbReference type="KEGG" id="bgok:Pr1d_40490"/>
<accession>A0A5B9QRV4</accession>
<dbReference type="PANTHER" id="PTHR11579:SF0">
    <property type="entry name" value="PROTEIN-L-ISOASPARTATE(D-ASPARTATE) O-METHYLTRANSFERASE"/>
    <property type="match status" value="1"/>
</dbReference>
<evidence type="ECO:0000256" key="7">
    <source>
        <dbReference type="HAMAP-Rule" id="MF_00090"/>
    </source>
</evidence>
<dbReference type="PANTHER" id="PTHR11579">
    <property type="entry name" value="PROTEIN-L-ISOASPARTATE O-METHYLTRANSFERASE"/>
    <property type="match status" value="1"/>
</dbReference>